<evidence type="ECO:0000313" key="11">
    <source>
        <dbReference type="EMBL" id="TYP81291.1"/>
    </source>
</evidence>
<evidence type="ECO:0000256" key="5">
    <source>
        <dbReference type="ARBA" id="ARBA00023186"/>
    </source>
</evidence>
<feature type="domain" description="Clp R" evidence="9">
    <location>
        <begin position="1"/>
        <end position="147"/>
    </location>
</feature>
<dbReference type="FunFam" id="3.40.50.300:FF:000025">
    <property type="entry name" value="ATP-dependent Clp protease subunit"/>
    <property type="match status" value="1"/>
</dbReference>
<keyword evidence="5 8" id="KW-0143">Chaperone</keyword>
<dbReference type="GO" id="GO:0008233">
    <property type="term" value="F:peptidase activity"/>
    <property type="evidence" value="ECO:0007669"/>
    <property type="project" value="UniProtKB-KW"/>
</dbReference>
<dbReference type="OrthoDB" id="9803641at2"/>
<reference evidence="11 13" key="3">
    <citation type="submission" date="2019-07" db="EMBL/GenBank/DDBJ databases">
        <title>Active sludge and wastewater microbial communities from Klosterneuburg, Austria.</title>
        <authorList>
            <person name="Wagner M."/>
        </authorList>
    </citation>
    <scope>NUCLEOTIDE SEQUENCE [LARGE SCALE GENOMIC DNA]</scope>
    <source>
        <strain evidence="11 13">Nm2</strain>
    </source>
</reference>
<evidence type="ECO:0000256" key="3">
    <source>
        <dbReference type="ARBA" id="ARBA00022741"/>
    </source>
</evidence>
<comment type="function">
    <text evidence="6">Part of a stress-induced multi-chaperone system, it is involved in the recovery of the cell from heat-induced damage, in cooperation with DnaK, DnaJ and GrpE. Acts before DnaK, in the processing of protein aggregates. Protein binding stimulates the ATPase activity; ATP hydrolysis unfolds the denatured protein aggregates, which probably helps expose new hydrophobic binding sites on the surface of ClpB-bound aggregates, contributing to the solubilization and refolding of denatured protein aggregates by DnaK.</text>
</comment>
<dbReference type="PROSITE" id="PS51903">
    <property type="entry name" value="CLP_R"/>
    <property type="match status" value="1"/>
</dbReference>
<dbReference type="Pfam" id="PF10431">
    <property type="entry name" value="ClpB_D2-small"/>
    <property type="match status" value="1"/>
</dbReference>
<keyword evidence="10" id="KW-0378">Hydrolase</keyword>
<reference evidence="10 12" key="2">
    <citation type="journal article" date="2016" name="Genome Announc.">
        <title>Genome Sequence of Nitrosomonas communis Strain Nm2, a Mesophilic Ammonia-Oxidizing Bacterium Isolated from Mediterranean Soil.</title>
        <authorList>
            <person name="Kozlowski J.A."/>
            <person name="Kits K.D."/>
            <person name="Stein L.Y."/>
        </authorList>
    </citation>
    <scope>NUCLEOTIDE SEQUENCE [LARGE SCALE GENOMIC DNA]</scope>
    <source>
        <strain evidence="10 12">Nm2</strain>
    </source>
</reference>
<comment type="similarity">
    <text evidence="1 8">Belongs to the ClpA/ClpB family.</text>
</comment>
<evidence type="ECO:0000313" key="10">
    <source>
        <dbReference type="EMBL" id="AKH38992.1"/>
    </source>
</evidence>
<dbReference type="AlphaFoldDB" id="A0A0F7KJM5"/>
<dbReference type="Pfam" id="PF17871">
    <property type="entry name" value="AAA_lid_9"/>
    <property type="match status" value="1"/>
</dbReference>
<dbReference type="InterPro" id="IPR050130">
    <property type="entry name" value="ClpA_ClpB"/>
</dbReference>
<dbReference type="Pfam" id="PF00004">
    <property type="entry name" value="AAA"/>
    <property type="match status" value="1"/>
</dbReference>
<dbReference type="InterPro" id="IPR028299">
    <property type="entry name" value="ClpA/B_CS2"/>
</dbReference>
<dbReference type="PATRIC" id="fig|44574.3.peg.3910"/>
<dbReference type="RefSeq" id="WP_046851026.1">
    <property type="nucleotide sequence ID" value="NZ_CP011451.1"/>
</dbReference>
<organism evidence="10 12">
    <name type="scientific">Nitrosomonas communis</name>
    <dbReference type="NCBI Taxonomy" id="44574"/>
    <lineage>
        <taxon>Bacteria</taxon>
        <taxon>Pseudomonadati</taxon>
        <taxon>Pseudomonadota</taxon>
        <taxon>Betaproteobacteria</taxon>
        <taxon>Nitrosomonadales</taxon>
        <taxon>Nitrosomonadaceae</taxon>
        <taxon>Nitrosomonas</taxon>
    </lineage>
</organism>
<dbReference type="Proteomes" id="UP000034156">
    <property type="component" value="Chromosome"/>
</dbReference>
<name>A0A0F7KJM5_9PROT</name>
<dbReference type="SUPFAM" id="SSF52540">
    <property type="entry name" value="P-loop containing nucleoside triphosphate hydrolases"/>
    <property type="match status" value="2"/>
</dbReference>
<reference evidence="12" key="1">
    <citation type="submission" date="2015-05" db="EMBL/GenBank/DDBJ databases">
        <title>Draft genome of Nitrosomonas communis strain Nm2.</title>
        <authorList>
            <person name="Kozlowski J.A."/>
            <person name="Kits K.D."/>
            <person name="Stein L.Y."/>
        </authorList>
    </citation>
    <scope>NUCLEOTIDE SEQUENCE [LARGE SCALE GENOMIC DNA]</scope>
    <source>
        <strain evidence="12">Nm2</strain>
    </source>
</reference>
<dbReference type="GO" id="GO:0034605">
    <property type="term" value="P:cellular response to heat"/>
    <property type="evidence" value="ECO:0007669"/>
    <property type="project" value="TreeGrafter"/>
</dbReference>
<sequence>MIAQELEVSLHMAFVESRQKRHEFITVEHLLLALLDNPSASEVLIACAIDIEDLRTLLQDHINRHTPIVSGNGEVDTQPTLGFQRVIQRAILHVQSSGKKEVTGANVLVAIFGEKDSHAVYFLQQKGITRLDVVNYISHKICKVSQNNDHKIEDESDNEQQQNSANTLESYTINLNNLALTNRIDPLIGREKEVERVIQILCRRRKNNPLLVGEAGVGKTAIAEGLARRITEGDVPVVLAYHQVYALDMGALLAGTKYRGDFEQRFKAVLKQLVDNPKAILFIDEIHTLIGAGAASGGTLDASNLLKPMLSAGRLKCIGATTYNEYRGIFEKDHALSRRFQKIEVSEPSIEETVAILRGLKSRYEKHHNVKYTAGALTAAAELSARFIGDRHLPDKAIDVIDEAGAAQRILPKSKQRKIIGKHEIEDIIAKIARIPSQSISTDDRNKLKTLDRDLKSIVFGQDAAIDALTAAIKMTRSGLGNPQKPIGSFLFSGPTGVGKTEVARQLAYILGVPLHRFDMSEYMERHAVSRVIGAPPGYVGFEQGGLLTETIIKQPHSVLLLDEIEKAHPDIFNVLLQVMDHGTLTDNNGRKADFRNVIIIMTTNAGAESLTKSIIGFAKSARTGDEMVEIKRLFTPEFRNRLDAIISFASLSKEIILRVTDKFLMQLEAQLHEKKVEAVFTDNLRNYLAEHGFDPLMGARPMARLIQDMIRSALADELLFGRLCNGGKVTVDINSDEKVILQFEDDKVDAL</sequence>
<dbReference type="GO" id="GO:0006508">
    <property type="term" value="P:proteolysis"/>
    <property type="evidence" value="ECO:0007669"/>
    <property type="project" value="UniProtKB-KW"/>
</dbReference>
<dbReference type="SMART" id="SM01086">
    <property type="entry name" value="ClpB_D2-small"/>
    <property type="match status" value="1"/>
</dbReference>
<dbReference type="EMBL" id="VNHT01000050">
    <property type="protein sequence ID" value="TYP81291.1"/>
    <property type="molecule type" value="Genomic_DNA"/>
</dbReference>
<evidence type="ECO:0000313" key="13">
    <source>
        <dbReference type="Proteomes" id="UP000324176"/>
    </source>
</evidence>
<dbReference type="InterPro" id="IPR036628">
    <property type="entry name" value="Clp_N_dom_sf"/>
</dbReference>
<dbReference type="Proteomes" id="UP000324176">
    <property type="component" value="Unassembled WGS sequence"/>
</dbReference>
<dbReference type="Pfam" id="PF02861">
    <property type="entry name" value="Clp_N"/>
    <property type="match status" value="1"/>
</dbReference>
<dbReference type="InterPro" id="IPR041546">
    <property type="entry name" value="ClpA/ClpB_AAA_lid"/>
</dbReference>
<dbReference type="PRINTS" id="PR00300">
    <property type="entry name" value="CLPPROTEASEA"/>
</dbReference>
<gene>
    <name evidence="10" type="primary">clpA</name>
    <name evidence="10" type="ORF">AAW31_16180</name>
    <name evidence="11" type="ORF">BCL69_105011</name>
</gene>
<dbReference type="InterPro" id="IPR027417">
    <property type="entry name" value="P-loop_NTPase"/>
</dbReference>
<dbReference type="InterPro" id="IPR003593">
    <property type="entry name" value="AAA+_ATPase"/>
</dbReference>
<dbReference type="Gene3D" id="1.10.1780.10">
    <property type="entry name" value="Clp, N-terminal domain"/>
    <property type="match status" value="1"/>
</dbReference>
<evidence type="ECO:0000256" key="2">
    <source>
        <dbReference type="ARBA" id="ARBA00022737"/>
    </source>
</evidence>
<dbReference type="SUPFAM" id="SSF81923">
    <property type="entry name" value="Double Clp-N motif"/>
    <property type="match status" value="1"/>
</dbReference>
<evidence type="ECO:0000256" key="8">
    <source>
        <dbReference type="RuleBase" id="RU004432"/>
    </source>
</evidence>
<evidence type="ECO:0000313" key="12">
    <source>
        <dbReference type="Proteomes" id="UP000034156"/>
    </source>
</evidence>
<dbReference type="PROSITE" id="PS00871">
    <property type="entry name" value="CLPAB_2"/>
    <property type="match status" value="1"/>
</dbReference>
<keyword evidence="10" id="KW-0645">Protease</keyword>
<dbReference type="PANTHER" id="PTHR11638">
    <property type="entry name" value="ATP-DEPENDENT CLP PROTEASE"/>
    <property type="match status" value="1"/>
</dbReference>
<dbReference type="GO" id="GO:0016887">
    <property type="term" value="F:ATP hydrolysis activity"/>
    <property type="evidence" value="ECO:0007669"/>
    <property type="project" value="InterPro"/>
</dbReference>
<keyword evidence="2 7" id="KW-0677">Repeat</keyword>
<evidence type="ECO:0000256" key="6">
    <source>
        <dbReference type="ARBA" id="ARBA00025613"/>
    </source>
</evidence>
<proteinExistence type="inferred from homology"/>
<dbReference type="SMART" id="SM00382">
    <property type="entry name" value="AAA"/>
    <property type="match status" value="2"/>
</dbReference>
<dbReference type="FunFam" id="1.10.8.60:FF:000011">
    <property type="entry name" value="ATP-dependent Clp protease ATP-binding subunit"/>
    <property type="match status" value="1"/>
</dbReference>
<evidence type="ECO:0000259" key="9">
    <source>
        <dbReference type="PROSITE" id="PS51903"/>
    </source>
</evidence>
<dbReference type="InterPro" id="IPR003959">
    <property type="entry name" value="ATPase_AAA_core"/>
</dbReference>
<dbReference type="GO" id="GO:0005524">
    <property type="term" value="F:ATP binding"/>
    <property type="evidence" value="ECO:0007669"/>
    <property type="project" value="UniProtKB-KW"/>
</dbReference>
<dbReference type="KEGG" id="nco:AAW31_16180"/>
<protein>
    <submittedName>
        <fullName evidence="11">ATP-dependent Clp protease ATP-binding subunit ClpA</fullName>
    </submittedName>
    <submittedName>
        <fullName evidence="10">Clp protease ClpX</fullName>
    </submittedName>
</protein>
<dbReference type="InterPro" id="IPR004176">
    <property type="entry name" value="Clp_R_N"/>
</dbReference>
<dbReference type="CDD" id="cd19499">
    <property type="entry name" value="RecA-like_ClpB_Hsp104-like"/>
    <property type="match status" value="1"/>
</dbReference>
<keyword evidence="4 8" id="KW-0067">ATP-binding</keyword>
<dbReference type="InterPro" id="IPR018368">
    <property type="entry name" value="ClpA/B_CS1"/>
</dbReference>
<dbReference type="CDD" id="cd00009">
    <property type="entry name" value="AAA"/>
    <property type="match status" value="1"/>
</dbReference>
<dbReference type="InterPro" id="IPR001270">
    <property type="entry name" value="ClpA/B"/>
</dbReference>
<dbReference type="InterPro" id="IPR013461">
    <property type="entry name" value="ClpA"/>
</dbReference>
<dbReference type="PANTHER" id="PTHR11638:SF111">
    <property type="entry name" value="ATP-DEPENDENT CLP PROTEASE ATP-BINDING SUBUNIT CLPA"/>
    <property type="match status" value="1"/>
</dbReference>
<evidence type="ECO:0000256" key="7">
    <source>
        <dbReference type="PROSITE-ProRule" id="PRU01251"/>
    </source>
</evidence>
<dbReference type="GO" id="GO:0043335">
    <property type="term" value="P:protein unfolding"/>
    <property type="evidence" value="ECO:0007669"/>
    <property type="project" value="InterPro"/>
</dbReference>
<dbReference type="NCBIfam" id="TIGR02639">
    <property type="entry name" value="ClpA"/>
    <property type="match status" value="1"/>
</dbReference>
<dbReference type="GO" id="GO:0005737">
    <property type="term" value="C:cytoplasm"/>
    <property type="evidence" value="ECO:0007669"/>
    <property type="project" value="TreeGrafter"/>
</dbReference>
<dbReference type="Gene3D" id="1.10.8.60">
    <property type="match status" value="2"/>
</dbReference>
<evidence type="ECO:0000256" key="4">
    <source>
        <dbReference type="ARBA" id="ARBA00022840"/>
    </source>
</evidence>
<evidence type="ECO:0000256" key="1">
    <source>
        <dbReference type="ARBA" id="ARBA00008675"/>
    </source>
</evidence>
<accession>A0A0F7KJM5</accession>
<dbReference type="InterPro" id="IPR019489">
    <property type="entry name" value="Clp_ATPase_C"/>
</dbReference>
<dbReference type="PROSITE" id="PS00870">
    <property type="entry name" value="CLPAB_1"/>
    <property type="match status" value="1"/>
</dbReference>
<dbReference type="EMBL" id="CP011451">
    <property type="protein sequence ID" value="AKH38992.1"/>
    <property type="molecule type" value="Genomic_DNA"/>
</dbReference>
<keyword evidence="12" id="KW-1185">Reference proteome</keyword>
<keyword evidence="3 8" id="KW-0547">Nucleotide-binding</keyword>
<dbReference type="Pfam" id="PF07724">
    <property type="entry name" value="AAA_2"/>
    <property type="match status" value="1"/>
</dbReference>
<dbReference type="Gene3D" id="3.40.50.300">
    <property type="entry name" value="P-loop containing nucleotide triphosphate hydrolases"/>
    <property type="match status" value="2"/>
</dbReference>